<name>A0A5C8CFH6_9SPIR</name>
<evidence type="ECO:0000313" key="4">
    <source>
        <dbReference type="Proteomes" id="UP000325116"/>
    </source>
</evidence>
<evidence type="ECO:0000259" key="2">
    <source>
        <dbReference type="Pfam" id="PF19200"/>
    </source>
</evidence>
<protein>
    <submittedName>
        <fullName evidence="3">DUF871 domain-containing protein</fullName>
    </submittedName>
</protein>
<dbReference type="AlphaFoldDB" id="A0A5C8CFH6"/>
<dbReference type="PANTHER" id="PTHR38435">
    <property type="match status" value="1"/>
</dbReference>
<evidence type="ECO:0000259" key="1">
    <source>
        <dbReference type="Pfam" id="PF05913"/>
    </source>
</evidence>
<dbReference type="Pfam" id="PF19200">
    <property type="entry name" value="MupG_N"/>
    <property type="match status" value="1"/>
</dbReference>
<comment type="caution">
    <text evidence="3">The sequence shown here is derived from an EMBL/GenBank/DDBJ whole genome shotgun (WGS) entry which is preliminary data.</text>
</comment>
<dbReference type="InterPro" id="IPR043797">
    <property type="entry name" value="MupG_N"/>
</dbReference>
<dbReference type="RefSeq" id="WP_147758624.1">
    <property type="nucleotide sequence ID" value="NZ_SAXT01000005.1"/>
</dbReference>
<evidence type="ECO:0000313" key="3">
    <source>
        <dbReference type="EMBL" id="TXJ11706.1"/>
    </source>
</evidence>
<organism evidence="3 4">
    <name type="scientific">Brachyspira aalborgi</name>
    <dbReference type="NCBI Taxonomy" id="29522"/>
    <lineage>
        <taxon>Bacteria</taxon>
        <taxon>Pseudomonadati</taxon>
        <taxon>Spirochaetota</taxon>
        <taxon>Spirochaetia</taxon>
        <taxon>Brachyspirales</taxon>
        <taxon>Brachyspiraceae</taxon>
        <taxon>Brachyspira</taxon>
    </lineage>
</organism>
<dbReference type="SUPFAM" id="SSF51445">
    <property type="entry name" value="(Trans)glycosidases"/>
    <property type="match status" value="1"/>
</dbReference>
<dbReference type="InterPro" id="IPR043894">
    <property type="entry name" value="MupG_C"/>
</dbReference>
<dbReference type="InterPro" id="IPR017853">
    <property type="entry name" value="GH"/>
</dbReference>
<accession>A0A5C8CFH6</accession>
<feature type="domain" description="6-phospho-N-acetylmuramidase N-terminal" evidence="2">
    <location>
        <begin position="4"/>
        <end position="237"/>
    </location>
</feature>
<proteinExistence type="predicted"/>
<dbReference type="Gene3D" id="2.40.100.10">
    <property type="entry name" value="Cyclophilin-like"/>
    <property type="match status" value="1"/>
</dbReference>
<gene>
    <name evidence="3" type="ORF">EPJ80_08310</name>
</gene>
<dbReference type="Proteomes" id="UP000325116">
    <property type="component" value="Unassembled WGS sequence"/>
</dbReference>
<dbReference type="Gene3D" id="3.20.20.70">
    <property type="entry name" value="Aldolase class I"/>
    <property type="match status" value="1"/>
</dbReference>
<dbReference type="Pfam" id="PF05913">
    <property type="entry name" value="MupG_C"/>
    <property type="match status" value="1"/>
</dbReference>
<dbReference type="InterPro" id="IPR008589">
    <property type="entry name" value="MupG"/>
</dbReference>
<dbReference type="PANTHER" id="PTHR38435:SF1">
    <property type="entry name" value="DUF871 DOMAIN-CONTAINING PROTEIN"/>
    <property type="match status" value="1"/>
</dbReference>
<dbReference type="InterPro" id="IPR013785">
    <property type="entry name" value="Aldolase_TIM"/>
</dbReference>
<sequence length="360" mass="41733">MRELGISVYPFHSKMEDNKSYIDLASKYGFTRCFMCLLSVQDSKEDIIKEFSEIINYAKDRGIKTTLDISPAVFKYLNISYDDLSFFYKLGAWAIRLDLGFSGNEESLMTYNDYDLKIELNMSADKPYLDTIMSYFPNTDNLIGCYNFYPHAYSGFNRDLFKSSMNRFKKYSISSSAFVNAQEGTFGPWQVDDGICSLEEHRNMPIEIQAMDLFSLGVDAVFIANCYANEDSFKKLNDLDKRLITFKAKLIKDIPETEKKIILEELHQNRLDASEYFIRSSNPRDKYKGKEFNLFNAVENIKRGDILIDSSKYGSYAGEMQIALKDMKNTGRTNIVGRICEEYLFLLDYIKPAQRFKIKE</sequence>
<feature type="domain" description="6-phospho-N-acetylmuramidase C-terminal" evidence="1">
    <location>
        <begin position="244"/>
        <end position="359"/>
    </location>
</feature>
<dbReference type="InterPro" id="IPR029000">
    <property type="entry name" value="Cyclophilin-like_dom_sf"/>
</dbReference>
<dbReference type="SUPFAM" id="SSF50891">
    <property type="entry name" value="Cyclophilin-like"/>
    <property type="match status" value="1"/>
</dbReference>
<dbReference type="EMBL" id="SAXT01000005">
    <property type="protein sequence ID" value="TXJ11706.1"/>
    <property type="molecule type" value="Genomic_DNA"/>
</dbReference>
<reference evidence="3 4" key="1">
    <citation type="journal article" date="1992" name="Lakartidningen">
        <title>[Penicillin V and not amoxicillin is the first choice preparation in acute otitis].</title>
        <authorList>
            <person name="Kamme C."/>
            <person name="Lundgren K."/>
            <person name="Prellner K."/>
        </authorList>
    </citation>
    <scope>NUCLEOTIDE SEQUENCE [LARGE SCALE GENOMIC DNA]</scope>
    <source>
        <strain evidence="3 4">W1</strain>
    </source>
</reference>